<evidence type="ECO:0000256" key="12">
    <source>
        <dbReference type="RuleBase" id="RU363101"/>
    </source>
</evidence>
<comment type="function">
    <text evidence="1 12">Required for the export of heme to the periplasm for the biogenesis of c-type cytochromes.</text>
</comment>
<evidence type="ECO:0000256" key="1">
    <source>
        <dbReference type="ARBA" id="ARBA00002442"/>
    </source>
</evidence>
<evidence type="ECO:0000256" key="9">
    <source>
        <dbReference type="ARBA" id="ARBA00022748"/>
    </source>
</evidence>
<evidence type="ECO:0000256" key="4">
    <source>
        <dbReference type="ARBA" id="ARBA00016461"/>
    </source>
</evidence>
<evidence type="ECO:0000313" key="13">
    <source>
        <dbReference type="EMBL" id="SDD79814.1"/>
    </source>
</evidence>
<dbReference type="RefSeq" id="WP_091243148.1">
    <property type="nucleotide sequence ID" value="NZ_FNAG01000007.1"/>
</dbReference>
<evidence type="ECO:0000256" key="8">
    <source>
        <dbReference type="ARBA" id="ARBA00022692"/>
    </source>
</evidence>
<dbReference type="AlphaFoldDB" id="A0A1G6XNP4"/>
<dbReference type="InterPro" id="IPR007078">
    <property type="entry name" value="Haem_export_protD_CcmD"/>
</dbReference>
<protein>
    <recommendedName>
        <fullName evidence="4 12">Heme exporter protein D</fullName>
    </recommendedName>
</protein>
<dbReference type="Proteomes" id="UP000199603">
    <property type="component" value="Unassembled WGS sequence"/>
</dbReference>
<keyword evidence="11 12" id="KW-0472">Membrane</keyword>
<reference evidence="13 14" key="1">
    <citation type="submission" date="2016-10" db="EMBL/GenBank/DDBJ databases">
        <authorList>
            <person name="de Groot N.N."/>
        </authorList>
    </citation>
    <scope>NUCLEOTIDE SEQUENCE [LARGE SCALE GENOMIC DNA]</scope>
    <source>
        <strain evidence="13 14">DSM 16957</strain>
    </source>
</reference>
<name>A0A1G6XNP4_9GAMM</name>
<feature type="transmembrane region" description="Helical" evidence="12">
    <location>
        <begin position="12"/>
        <end position="30"/>
    </location>
</feature>
<dbReference type="EMBL" id="FNAG01000007">
    <property type="protein sequence ID" value="SDD79814.1"/>
    <property type="molecule type" value="Genomic_DNA"/>
</dbReference>
<dbReference type="GO" id="GO:0015886">
    <property type="term" value="P:heme transport"/>
    <property type="evidence" value="ECO:0007669"/>
    <property type="project" value="InterPro"/>
</dbReference>
<evidence type="ECO:0000313" key="14">
    <source>
        <dbReference type="Proteomes" id="UP000199603"/>
    </source>
</evidence>
<keyword evidence="8 12" id="KW-0812">Transmembrane</keyword>
<dbReference type="OrthoDB" id="9815607at2"/>
<keyword evidence="6 12" id="KW-1003">Cell membrane</keyword>
<accession>A0A1G6XNP4</accession>
<dbReference type="GO" id="GO:0017004">
    <property type="term" value="P:cytochrome complex assembly"/>
    <property type="evidence" value="ECO:0007669"/>
    <property type="project" value="UniProtKB-KW"/>
</dbReference>
<keyword evidence="7 12" id="KW-0997">Cell inner membrane</keyword>
<evidence type="ECO:0000256" key="7">
    <source>
        <dbReference type="ARBA" id="ARBA00022519"/>
    </source>
</evidence>
<dbReference type="Pfam" id="PF04995">
    <property type="entry name" value="CcmD"/>
    <property type="match status" value="1"/>
</dbReference>
<comment type="subcellular location">
    <subcellularLocation>
        <location evidence="2 12">Cell inner membrane</location>
        <topology evidence="2 12">Single-pass membrane protein</topology>
    </subcellularLocation>
</comment>
<evidence type="ECO:0000256" key="2">
    <source>
        <dbReference type="ARBA" id="ARBA00004377"/>
    </source>
</evidence>
<proteinExistence type="inferred from homology"/>
<keyword evidence="14" id="KW-1185">Reference proteome</keyword>
<comment type="similarity">
    <text evidence="3 12">Belongs to the CcmD/CycX/HelD family.</text>
</comment>
<dbReference type="PANTHER" id="PTHR37531">
    <property type="entry name" value="HEME EXPORTER PROTEIN D"/>
    <property type="match status" value="1"/>
</dbReference>
<evidence type="ECO:0000256" key="6">
    <source>
        <dbReference type="ARBA" id="ARBA00022475"/>
    </source>
</evidence>
<dbReference type="InterPro" id="IPR052075">
    <property type="entry name" value="Heme_exporter_D"/>
</dbReference>
<sequence>MSGWLDMGEYSAFVWACFAIFFVFLLWDLVQPAWRLRRLQREIALRARREAARSATTTEHPIP</sequence>
<dbReference type="GO" id="GO:0005886">
    <property type="term" value="C:plasma membrane"/>
    <property type="evidence" value="ECO:0007669"/>
    <property type="project" value="UniProtKB-SubCell"/>
</dbReference>
<evidence type="ECO:0000256" key="11">
    <source>
        <dbReference type="ARBA" id="ARBA00023136"/>
    </source>
</evidence>
<keyword evidence="9 12" id="KW-0201">Cytochrome c-type biogenesis</keyword>
<dbReference type="PANTHER" id="PTHR37531:SF1">
    <property type="entry name" value="HEME EXPORTER PROTEIN D"/>
    <property type="match status" value="1"/>
</dbReference>
<dbReference type="STRING" id="265719.SAMN04488509_10778"/>
<evidence type="ECO:0000256" key="3">
    <source>
        <dbReference type="ARBA" id="ARBA00008741"/>
    </source>
</evidence>
<dbReference type="NCBIfam" id="TIGR03141">
    <property type="entry name" value="cytochro_ccmD"/>
    <property type="match status" value="1"/>
</dbReference>
<evidence type="ECO:0000256" key="10">
    <source>
        <dbReference type="ARBA" id="ARBA00022989"/>
    </source>
</evidence>
<gene>
    <name evidence="13" type="ORF">SAMN04488509_10778</name>
</gene>
<evidence type="ECO:0000256" key="5">
    <source>
        <dbReference type="ARBA" id="ARBA00022448"/>
    </source>
</evidence>
<dbReference type="GO" id="GO:1903607">
    <property type="term" value="P:cytochrome c biosynthetic process"/>
    <property type="evidence" value="ECO:0007669"/>
    <property type="project" value="TreeGrafter"/>
</dbReference>
<keyword evidence="5 12" id="KW-0813">Transport</keyword>
<keyword evidence="10 12" id="KW-1133">Transmembrane helix</keyword>
<organism evidence="13 14">
    <name type="scientific">Aquimonas voraii</name>
    <dbReference type="NCBI Taxonomy" id="265719"/>
    <lineage>
        <taxon>Bacteria</taxon>
        <taxon>Pseudomonadati</taxon>
        <taxon>Pseudomonadota</taxon>
        <taxon>Gammaproteobacteria</taxon>
        <taxon>Lysobacterales</taxon>
        <taxon>Lysobacteraceae</taxon>
        <taxon>Aquimonas</taxon>
    </lineage>
</organism>